<feature type="domain" description="Nitroreductase" evidence="4">
    <location>
        <begin position="477"/>
        <end position="527"/>
    </location>
</feature>
<evidence type="ECO:0000256" key="1">
    <source>
        <dbReference type="ARBA" id="ARBA00007118"/>
    </source>
</evidence>
<keyword evidence="2" id="KW-0560">Oxidoreductase</keyword>
<dbReference type="Pfam" id="PF00535">
    <property type="entry name" value="Glycos_transf_2"/>
    <property type="match status" value="1"/>
</dbReference>
<gene>
    <name evidence="5" type="primary">epsE_2</name>
    <name evidence="5" type="ORF">BcellWH2_01430</name>
</gene>
<keyword evidence="5" id="KW-0808">Transferase</keyword>
<comment type="similarity">
    <text evidence="1">Belongs to the nitroreductase family.</text>
</comment>
<dbReference type="InterPro" id="IPR001173">
    <property type="entry name" value="Glyco_trans_2-like"/>
</dbReference>
<proteinExistence type="inferred from homology"/>
<dbReference type="InterPro" id="IPR029479">
    <property type="entry name" value="Nitroreductase"/>
</dbReference>
<dbReference type="RefSeq" id="WP_029428245.1">
    <property type="nucleotide sequence ID" value="NZ_CP012801.1"/>
</dbReference>
<evidence type="ECO:0000259" key="3">
    <source>
        <dbReference type="Pfam" id="PF00535"/>
    </source>
</evidence>
<dbReference type="Gene3D" id="3.90.550.10">
    <property type="entry name" value="Spore Coat Polysaccharide Biosynthesis Protein SpsA, Chain A"/>
    <property type="match status" value="1"/>
</dbReference>
<feature type="domain" description="Glycosyltransferase 2-like" evidence="3">
    <location>
        <begin position="4"/>
        <end position="146"/>
    </location>
</feature>
<protein>
    <submittedName>
        <fullName evidence="5">Putative glycosyltransferase EpsE</fullName>
        <ecNumber evidence="5">2.4.-.-</ecNumber>
    </submittedName>
</protein>
<dbReference type="GO" id="GO:0016491">
    <property type="term" value="F:oxidoreductase activity"/>
    <property type="evidence" value="ECO:0007669"/>
    <property type="project" value="UniProtKB-KW"/>
</dbReference>
<evidence type="ECO:0000313" key="6">
    <source>
        <dbReference type="Proteomes" id="UP000061809"/>
    </source>
</evidence>
<dbReference type="EC" id="2.4.-.-" evidence="5"/>
<dbReference type="Proteomes" id="UP000061809">
    <property type="component" value="Chromosome"/>
</dbReference>
<name>A0A0N7IEY4_9BACE</name>
<dbReference type="KEGG" id="bcel:BcellWH2_01430"/>
<dbReference type="AlphaFoldDB" id="A0A0N7IEY4"/>
<dbReference type="PATRIC" id="fig|246787.4.peg.1473"/>
<reference evidence="5 6" key="1">
    <citation type="journal article" date="2015" name="Science">
        <title>Genetic determinants of in vivo fitness and diet responsiveness in multiple human gut Bacteroides.</title>
        <authorList>
            <person name="Wu M."/>
            <person name="McNulty N.P."/>
            <person name="Rodionov D.A."/>
            <person name="Khoroshkin M.S."/>
            <person name="Griffin N.W."/>
            <person name="Cheng J."/>
            <person name="Latreille P."/>
            <person name="Kerstetter R.A."/>
            <person name="Terrapon N."/>
            <person name="Henrissat B."/>
            <person name="Osterman A.L."/>
            <person name="Gordon J.I."/>
        </authorList>
    </citation>
    <scope>NUCLEOTIDE SEQUENCE [LARGE SCALE GENOMIC DNA]</scope>
    <source>
        <strain evidence="5 6">WH2</strain>
    </source>
</reference>
<dbReference type="GO" id="GO:0016757">
    <property type="term" value="F:glycosyltransferase activity"/>
    <property type="evidence" value="ECO:0007669"/>
    <property type="project" value="UniProtKB-KW"/>
</dbReference>
<evidence type="ECO:0000259" key="4">
    <source>
        <dbReference type="Pfam" id="PF00881"/>
    </source>
</evidence>
<dbReference type="EMBL" id="CP012801">
    <property type="protein sequence ID" value="ALJ58691.1"/>
    <property type="molecule type" value="Genomic_DNA"/>
</dbReference>
<dbReference type="CDD" id="cd02062">
    <property type="entry name" value="Nitro_FMN_reductase"/>
    <property type="match status" value="1"/>
</dbReference>
<dbReference type="InterPro" id="IPR029044">
    <property type="entry name" value="Nucleotide-diphossugar_trans"/>
</dbReference>
<dbReference type="Pfam" id="PF00881">
    <property type="entry name" value="Nitroreductase"/>
    <property type="match status" value="1"/>
</dbReference>
<dbReference type="SUPFAM" id="SSF55469">
    <property type="entry name" value="FMN-dependent nitroreductase-like"/>
    <property type="match status" value="1"/>
</dbReference>
<dbReference type="Gene3D" id="3.40.109.10">
    <property type="entry name" value="NADH Oxidase"/>
    <property type="match status" value="1"/>
</dbReference>
<evidence type="ECO:0000256" key="2">
    <source>
        <dbReference type="ARBA" id="ARBA00023002"/>
    </source>
</evidence>
<keyword evidence="5" id="KW-0328">Glycosyltransferase</keyword>
<dbReference type="PANTHER" id="PTHR43673">
    <property type="entry name" value="NAD(P)H NITROREDUCTASE YDGI-RELATED"/>
    <property type="match status" value="1"/>
</dbReference>
<dbReference type="InterPro" id="IPR000415">
    <property type="entry name" value="Nitroreductase-like"/>
</dbReference>
<sequence length="639" mass="74117">MKTSVVLSAYNGEKYIFEQLESIRTQTVPVNEVLIFDDCSSDETSKICSNFIKIHGLSNWKFVINTSNKGFKRNFLDGFKKATGDIIFIVDQDDKWRANRVENTIIFFEEHPEAYSLCCGFSRFFDNKVLCEHVKVPHRKTNGLKKISLTEFCRFNSYLGMTTAFKKTLLNKGYDEAWATMPYDIAVNFISTLNNGFYYIDKVLVDRRSYPSSTSNMIASRYINQIFVGNRHLYSRFRNINALESFENFIKSHIDYQRHEIDIEQLVLSSRKNYNTLRNGQLLVCICQIFRLRTVDDLKQYINNILSVTKMKKMRLKDRLIAIKHFWNIVQISIENGYSFIKSTEMPRSKHDTIERKQFELIVSIHSIEKGLSFKDKRKGFGEEKATKIIAMLKDYIDNDYPTDCFAVYETIAVLESYFLKKREQGESLPVLEDILSLCKSKIVGDNYCVGGTTLLRFEDFKSDDIQSINHLFSTARSIRNYDAAKHVTESDILHVIEMARMAPSACNRQPVKVYYSLNEKKNKQISNLVPGNNGFNNAIPYFMIVTSSKSYFGLFEYNQWYVNGGIFLGYLRLAFHSHNLGSCIFQWGLRAPEKELRELCQIPYCESIVAIVGFGYYAAETTVIQAQRKSIQEYISKF</sequence>
<evidence type="ECO:0000313" key="5">
    <source>
        <dbReference type="EMBL" id="ALJ58691.1"/>
    </source>
</evidence>
<dbReference type="PANTHER" id="PTHR43673:SF10">
    <property type="entry name" value="NADH DEHYDROGENASE_NAD(P)H NITROREDUCTASE XCC3605-RELATED"/>
    <property type="match status" value="1"/>
</dbReference>
<organism evidence="5 6">
    <name type="scientific">Bacteroides cellulosilyticus</name>
    <dbReference type="NCBI Taxonomy" id="246787"/>
    <lineage>
        <taxon>Bacteria</taxon>
        <taxon>Pseudomonadati</taxon>
        <taxon>Bacteroidota</taxon>
        <taxon>Bacteroidia</taxon>
        <taxon>Bacteroidales</taxon>
        <taxon>Bacteroidaceae</taxon>
        <taxon>Bacteroides</taxon>
    </lineage>
</organism>
<accession>A0A0N7IEY4</accession>
<dbReference type="SUPFAM" id="SSF53448">
    <property type="entry name" value="Nucleotide-diphospho-sugar transferases"/>
    <property type="match status" value="1"/>
</dbReference>